<organism evidence="3 4">
    <name type="scientific">Henosepilachna vigintioctopunctata</name>
    <dbReference type="NCBI Taxonomy" id="420089"/>
    <lineage>
        <taxon>Eukaryota</taxon>
        <taxon>Metazoa</taxon>
        <taxon>Ecdysozoa</taxon>
        <taxon>Arthropoda</taxon>
        <taxon>Hexapoda</taxon>
        <taxon>Insecta</taxon>
        <taxon>Pterygota</taxon>
        <taxon>Neoptera</taxon>
        <taxon>Endopterygota</taxon>
        <taxon>Coleoptera</taxon>
        <taxon>Polyphaga</taxon>
        <taxon>Cucujiformia</taxon>
        <taxon>Coccinelloidea</taxon>
        <taxon>Coccinellidae</taxon>
        <taxon>Epilachninae</taxon>
        <taxon>Epilachnini</taxon>
        <taxon>Henosepilachna</taxon>
    </lineage>
</organism>
<evidence type="ECO:0000259" key="2">
    <source>
        <dbReference type="PROSITE" id="PS51465"/>
    </source>
</evidence>
<reference evidence="3 4" key="1">
    <citation type="submission" date="2023-03" db="EMBL/GenBank/DDBJ databases">
        <title>Genome insight into feeding habits of ladybird beetles.</title>
        <authorList>
            <person name="Li H.-S."/>
            <person name="Huang Y.-H."/>
            <person name="Pang H."/>
        </authorList>
    </citation>
    <scope>NUCLEOTIDE SEQUENCE [LARGE SCALE GENOMIC DNA]</scope>
    <source>
        <strain evidence="3">SYSU_2023b</strain>
        <tissue evidence="3">Whole body</tissue>
    </source>
</reference>
<dbReference type="AlphaFoldDB" id="A0AAW1UYM9"/>
<dbReference type="Pfam" id="PF07648">
    <property type="entry name" value="Kazal_2"/>
    <property type="match status" value="1"/>
</dbReference>
<keyword evidence="1" id="KW-0732">Signal</keyword>
<dbReference type="EMBL" id="JARQZJ010000113">
    <property type="protein sequence ID" value="KAK9887545.1"/>
    <property type="molecule type" value="Genomic_DNA"/>
</dbReference>
<dbReference type="Proteomes" id="UP001431783">
    <property type="component" value="Unassembled WGS sequence"/>
</dbReference>
<evidence type="ECO:0000313" key="4">
    <source>
        <dbReference type="Proteomes" id="UP001431783"/>
    </source>
</evidence>
<dbReference type="SUPFAM" id="SSF100895">
    <property type="entry name" value="Kazal-type serine protease inhibitors"/>
    <property type="match status" value="1"/>
</dbReference>
<protein>
    <recommendedName>
        <fullName evidence="2">Kazal-like domain-containing protein</fullName>
    </recommendedName>
</protein>
<feature type="chain" id="PRO_5043463804" description="Kazal-like domain-containing protein" evidence="1">
    <location>
        <begin position="20"/>
        <end position="102"/>
    </location>
</feature>
<dbReference type="InterPro" id="IPR002350">
    <property type="entry name" value="Kazal_dom"/>
</dbReference>
<dbReference type="CDD" id="cd00104">
    <property type="entry name" value="KAZAL_FS"/>
    <property type="match status" value="1"/>
</dbReference>
<dbReference type="InterPro" id="IPR036058">
    <property type="entry name" value="Kazal_dom_sf"/>
</dbReference>
<keyword evidence="4" id="KW-1185">Reference proteome</keyword>
<feature type="signal peptide" evidence="1">
    <location>
        <begin position="1"/>
        <end position="19"/>
    </location>
</feature>
<dbReference type="PROSITE" id="PS51465">
    <property type="entry name" value="KAZAL_2"/>
    <property type="match status" value="1"/>
</dbReference>
<proteinExistence type="predicted"/>
<evidence type="ECO:0000256" key="1">
    <source>
        <dbReference type="SAM" id="SignalP"/>
    </source>
</evidence>
<gene>
    <name evidence="3" type="ORF">WA026_023267</name>
</gene>
<name>A0AAW1UYM9_9CUCU</name>
<sequence length="102" mass="11794">MYKYNILFTIVLLVHVVKSNPTDYRFFNGYLSGMHRWNDPKLNDCVHWCPVLMSLTPVCASDGKTYPNISYIKCLQKCVEPLGEELKFVSQGFCENDIIHSD</sequence>
<dbReference type="Gene3D" id="3.30.60.30">
    <property type="match status" value="1"/>
</dbReference>
<accession>A0AAW1UYM9</accession>
<comment type="caution">
    <text evidence="3">The sequence shown here is derived from an EMBL/GenBank/DDBJ whole genome shotgun (WGS) entry which is preliminary data.</text>
</comment>
<evidence type="ECO:0000313" key="3">
    <source>
        <dbReference type="EMBL" id="KAK9887545.1"/>
    </source>
</evidence>
<feature type="domain" description="Kazal-like" evidence="2">
    <location>
        <begin position="39"/>
        <end position="96"/>
    </location>
</feature>